<keyword evidence="1" id="KW-0812">Transmembrane</keyword>
<feature type="transmembrane region" description="Helical" evidence="1">
    <location>
        <begin position="221"/>
        <end position="239"/>
    </location>
</feature>
<protein>
    <submittedName>
        <fullName evidence="3">Uncharacterized protein</fullName>
    </submittedName>
</protein>
<evidence type="ECO:0000313" key="3">
    <source>
        <dbReference type="EMBL" id="KAL3266821.1"/>
    </source>
</evidence>
<evidence type="ECO:0000256" key="2">
    <source>
        <dbReference type="SAM" id="SignalP"/>
    </source>
</evidence>
<dbReference type="Proteomes" id="UP001516400">
    <property type="component" value="Unassembled WGS sequence"/>
</dbReference>
<keyword evidence="2" id="KW-0732">Signal</keyword>
<sequence>MKSICLSLYFLLICEHLYLILSLECVYCPTRSTQDECTEMNMTQICINETKCGYARFIEKRKDLGQLYPADFDREIFTVTVKKGCMDEDYCSTIQIDEKFTNASECIFCEEDLCDLKFPLLCVECDESEEKYCPLLTEPMISCSEGEVCYRLRSQESNYTQKRGCMDPSQCLKENLCEYCDTDICWTNPIPSPAERQAEQKENASSRRIAINRSNSVRGDYNYFAVFCGIYIISIIYFIK</sequence>
<dbReference type="AlphaFoldDB" id="A0ABD2MKD7"/>
<feature type="signal peptide" evidence="2">
    <location>
        <begin position="1"/>
        <end position="22"/>
    </location>
</feature>
<comment type="caution">
    <text evidence="3">The sequence shown here is derived from an EMBL/GenBank/DDBJ whole genome shotgun (WGS) entry which is preliminary data.</text>
</comment>
<name>A0ABD2MKD7_9CUCU</name>
<keyword evidence="4" id="KW-1185">Reference proteome</keyword>
<feature type="chain" id="PRO_5044750911" evidence="2">
    <location>
        <begin position="23"/>
        <end position="240"/>
    </location>
</feature>
<evidence type="ECO:0000256" key="1">
    <source>
        <dbReference type="SAM" id="Phobius"/>
    </source>
</evidence>
<proteinExistence type="predicted"/>
<dbReference type="EMBL" id="JABFTP020000001">
    <property type="protein sequence ID" value="KAL3266821.1"/>
    <property type="molecule type" value="Genomic_DNA"/>
</dbReference>
<organism evidence="3 4">
    <name type="scientific">Cryptolaemus montrouzieri</name>
    <dbReference type="NCBI Taxonomy" id="559131"/>
    <lineage>
        <taxon>Eukaryota</taxon>
        <taxon>Metazoa</taxon>
        <taxon>Ecdysozoa</taxon>
        <taxon>Arthropoda</taxon>
        <taxon>Hexapoda</taxon>
        <taxon>Insecta</taxon>
        <taxon>Pterygota</taxon>
        <taxon>Neoptera</taxon>
        <taxon>Endopterygota</taxon>
        <taxon>Coleoptera</taxon>
        <taxon>Polyphaga</taxon>
        <taxon>Cucujiformia</taxon>
        <taxon>Coccinelloidea</taxon>
        <taxon>Coccinellidae</taxon>
        <taxon>Scymninae</taxon>
        <taxon>Scymnini</taxon>
        <taxon>Cryptolaemus</taxon>
    </lineage>
</organism>
<keyword evidence="1" id="KW-0472">Membrane</keyword>
<reference evidence="3 4" key="1">
    <citation type="journal article" date="2021" name="BMC Biol.">
        <title>Horizontally acquired antibacterial genes associated with adaptive radiation of ladybird beetles.</title>
        <authorList>
            <person name="Li H.S."/>
            <person name="Tang X.F."/>
            <person name="Huang Y.H."/>
            <person name="Xu Z.Y."/>
            <person name="Chen M.L."/>
            <person name="Du X.Y."/>
            <person name="Qiu B.Y."/>
            <person name="Chen P.T."/>
            <person name="Zhang W."/>
            <person name="Slipinski A."/>
            <person name="Escalona H.E."/>
            <person name="Waterhouse R.M."/>
            <person name="Zwick A."/>
            <person name="Pang H."/>
        </authorList>
    </citation>
    <scope>NUCLEOTIDE SEQUENCE [LARGE SCALE GENOMIC DNA]</scope>
    <source>
        <strain evidence="3">SYSU2018</strain>
    </source>
</reference>
<keyword evidence="1" id="KW-1133">Transmembrane helix</keyword>
<evidence type="ECO:0000313" key="4">
    <source>
        <dbReference type="Proteomes" id="UP001516400"/>
    </source>
</evidence>
<accession>A0ABD2MKD7</accession>
<gene>
    <name evidence="3" type="ORF">HHI36_010975</name>
</gene>